<evidence type="ECO:0000256" key="1">
    <source>
        <dbReference type="ARBA" id="ARBA00004167"/>
    </source>
</evidence>
<comment type="caution">
    <text evidence="8">The sequence shown here is derived from an EMBL/GenBank/DDBJ whole genome shotgun (WGS) entry which is preliminary data.</text>
</comment>
<feature type="transmembrane region" description="Helical" evidence="6">
    <location>
        <begin position="112"/>
        <end position="132"/>
    </location>
</feature>
<evidence type="ECO:0000259" key="7">
    <source>
        <dbReference type="Pfam" id="PF04357"/>
    </source>
</evidence>
<feature type="region of interest" description="Disordered" evidence="5">
    <location>
        <begin position="1649"/>
        <end position="1668"/>
    </location>
</feature>
<dbReference type="InterPro" id="IPR053022">
    <property type="entry name" value="Chloroplast_translocon_comp"/>
</dbReference>
<keyword evidence="2 6" id="KW-0812">Transmembrane</keyword>
<feature type="compositionally biased region" description="Low complexity" evidence="5">
    <location>
        <begin position="506"/>
        <end position="516"/>
    </location>
</feature>
<feature type="region of interest" description="Disordered" evidence="5">
    <location>
        <begin position="499"/>
        <end position="521"/>
    </location>
</feature>
<evidence type="ECO:0000256" key="6">
    <source>
        <dbReference type="SAM" id="Phobius"/>
    </source>
</evidence>
<evidence type="ECO:0000313" key="9">
    <source>
        <dbReference type="Proteomes" id="UP001359559"/>
    </source>
</evidence>
<dbReference type="Pfam" id="PF04357">
    <property type="entry name" value="TamB"/>
    <property type="match status" value="1"/>
</dbReference>
<evidence type="ECO:0000256" key="4">
    <source>
        <dbReference type="ARBA" id="ARBA00023136"/>
    </source>
</evidence>
<feature type="domain" description="Translocation and assembly module TamB C-terminal" evidence="7">
    <location>
        <begin position="1773"/>
        <end position="2171"/>
    </location>
</feature>
<sequence length="2188" mass="243060">MTLKNHPTLFLGTTLHGSLESGTRKRSPFLWDKRRFPKKGLCTCRCCCVFAKRRRLVSHAFRFSNFCGQNVGLLREDLILRSGSRVECAKEPFFRSEALGSYLTPLWKEGLLLIRASVFTAVISGVCVLVWYGQNKAKGFIEANLLPSVCSAISEHIQRDLVFGKVWRISPLSITLESCSFGPHKEEFSCGEAPTVKLRLRPFASLRRGKLVIDVVVSNPSLLVVQKKDFTWLGIPFNEGGRERRFSAEEGIDYRTRTRRLAREEAIGQWERERDGAARHAAEVGYFVPERSCGLSHVDDGLKKIENRLTESTESAPFVCMNDGKHDHRSMDKSVNYDMKHADLEKSFGVRFPGSGLQFWSRVILGPRKHKFKRKANGSSIYASGVAVKKRMFEHSASAARAYFCDQSQWKFEEPSSPSECYGFMSHDMHFVKSEVGNNAKSVILGEERSDDNQSGILFKYQGSQSPSVNENVSSQSDYFKFASDPTLLRREREFENFQSSDVIAEPTKPSPSSSTEKNEELVPHVAGNHIDDDGTLSGGQRGLASADLVFMKPKSQLTTYFQNSFEPLLVKFGLIPFLRNIKELISSSLSGPIEKLKSDVGLKVEDIVSEHVDGIDFVQSEGITQVLPVTLDSVYFRNATLMLLAYGDKEVREMENANGNVKFQNHYSRIHVHLSGNCNTWRSDIISEDGGWLSANVFVDTIEQNWHANLKIDNIFVPLFERILEIPITWSKGRASGEVHLCMSKGETFPNFHGQLDVTELDFQLLDAPSCFSNISANLCFRGQRIFLHNANGWFGSVPLEASGDFGIHPEEGEFHLMCQVPGVEVNALMRTFKMRPLLFPLAGSVTALFNCQGPLDTPVFVGTGMVSRTFSHLQTENPASVASEALAMSKEAGALAAFDRIPFSYVSANFTFNTDNCVADLYGIRACLVDGGEIRGAGNAWICPEGEEDESAIDVNLSGSLAFDNIVLRYIPSYYHQMPLKLGVLNGETKLSGSLLRPRFDIKWTAPMAEGSFSDARGDIIISHDFITVNSASAAFDLYTRVQTSYLDDFYHKREDFSAPRAIPFTIDGVELDLRMRGFEFFSLVSPYAMDSPRPLHLKAAGRIKFQGKVLKPNDNTSEQNFDMTRQHVQMLKKGIADSLIGEVSISGLKLNQLMLAPQLSGLLRVSPQRIKLDASGRPDESLAMEFVGPLQPSSEDGLQSGKLLSISLQKGQLRANICFQPFHSANLEVRQFPLDELELASLRGTIQRAEIQLNLQKRRGHGVLSVLRPKFSGVLGEALDVAARWSGDVITIEKTVLQQNYSCYELQGEYVLPGSRDRKPVDREEGGLIKRLMSGRIGNVISSMGRWRMKLEVRRAEVAEMLPLARLLSRSMDPAVRSRSKDFFIQNLQSVGLYTESLQQLLETVRGLHTPSNDVVLEDLSLPGLSELKGHWHGSLDASGGGNGDTLAEFDFHGEDWEWGDYKTQRVLAVGAYSNDDGLHLERIFIQKDNATVHADGTLLGPKTNLHFAVLNFPVSLVPTVVQIIESTAMDVVHSLRQLLAPIKGILHMEGDLRGSLAKPECDVQVRLLDGVIGGVDLGRAEVVASLTSTSRFLFNSKFEPITQNGHVLVQGSIPVAFVQNNMLQEDVELDKSQATWVPDWVKEKNRGTADDASDKKVSRDRNEESWNTQLAEGLKGLNWQLLDAGEVRIDADIKDGGMTLVTALSPHANWLHGNADVMLEVRGTVDQPVLNGHASFHRASISSPVFRKPLTNFGGTVHVKSNRLCITSLESRVSRKGKLLVKGNLPLRTSEAALDDKIELKCEVLEVRAQKVLSGQVDSQMQITGSILQPNISGNIKLSQGEAYLPHDRGGATASNRFPSDQSVLPAGGVSRVFASRYVSRFFSSESASSRDKVSQTSSSVNKSTQVEKEMEQVQIKPNVEICLNDLKLVLGPELKIVYPLILNFAVSGELELNGLAHPKWIKPRGILTFENGEVDLVATQVRLKREHLNIAKFEPECGLDPMLDLALVGSEWQFRIQGRASNWQDKLVVTSTRSVEQDALSPTEAARRFESQLAESILEGNGQLAFEKLATATLKKLMPRIEGKGEFGQARWRLVYAPQIPSLVSVDPTADPLKSLASNISFGTEVEVQLGKRLQATIVRQMKESEMAMQWTLSYLLTSRLRVLLQSAPFKRLLFEYSATSQD</sequence>
<evidence type="ECO:0000256" key="3">
    <source>
        <dbReference type="ARBA" id="ARBA00022989"/>
    </source>
</evidence>
<dbReference type="Proteomes" id="UP001359559">
    <property type="component" value="Unassembled WGS sequence"/>
</dbReference>
<reference evidence="8 9" key="1">
    <citation type="submission" date="2024-01" db="EMBL/GenBank/DDBJ databases">
        <title>The genomes of 5 underutilized Papilionoideae crops provide insights into root nodulation and disease resistance.</title>
        <authorList>
            <person name="Yuan L."/>
        </authorList>
    </citation>
    <scope>NUCLEOTIDE SEQUENCE [LARGE SCALE GENOMIC DNA]</scope>
    <source>
        <strain evidence="8">LY-2023</strain>
        <tissue evidence="8">Leaf</tissue>
    </source>
</reference>
<dbReference type="PANTHER" id="PTHR34457:SF3">
    <property type="entry name" value="PROTEIN TIC236, CHLOROPLASTIC"/>
    <property type="match status" value="1"/>
</dbReference>
<evidence type="ECO:0000256" key="5">
    <source>
        <dbReference type="SAM" id="MobiDB-lite"/>
    </source>
</evidence>
<keyword evidence="9" id="KW-1185">Reference proteome</keyword>
<protein>
    <recommendedName>
        <fullName evidence="7">Translocation and assembly module TamB C-terminal domain-containing protein</fullName>
    </recommendedName>
</protein>
<dbReference type="GO" id="GO:0005886">
    <property type="term" value="C:plasma membrane"/>
    <property type="evidence" value="ECO:0007669"/>
    <property type="project" value="InterPro"/>
</dbReference>
<keyword evidence="3 6" id="KW-1133">Transmembrane helix</keyword>
<dbReference type="GO" id="GO:0009306">
    <property type="term" value="P:protein secretion"/>
    <property type="evidence" value="ECO:0007669"/>
    <property type="project" value="InterPro"/>
</dbReference>
<proteinExistence type="predicted"/>
<dbReference type="EMBL" id="JAYKXN010000004">
    <property type="protein sequence ID" value="KAK7293599.1"/>
    <property type="molecule type" value="Genomic_DNA"/>
</dbReference>
<gene>
    <name evidence="8" type="ORF">RJT34_16469</name>
</gene>
<organism evidence="8 9">
    <name type="scientific">Clitoria ternatea</name>
    <name type="common">Butterfly pea</name>
    <dbReference type="NCBI Taxonomy" id="43366"/>
    <lineage>
        <taxon>Eukaryota</taxon>
        <taxon>Viridiplantae</taxon>
        <taxon>Streptophyta</taxon>
        <taxon>Embryophyta</taxon>
        <taxon>Tracheophyta</taxon>
        <taxon>Spermatophyta</taxon>
        <taxon>Magnoliopsida</taxon>
        <taxon>eudicotyledons</taxon>
        <taxon>Gunneridae</taxon>
        <taxon>Pentapetalae</taxon>
        <taxon>rosids</taxon>
        <taxon>fabids</taxon>
        <taxon>Fabales</taxon>
        <taxon>Fabaceae</taxon>
        <taxon>Papilionoideae</taxon>
        <taxon>50 kb inversion clade</taxon>
        <taxon>NPAAA clade</taxon>
        <taxon>indigoferoid/millettioid clade</taxon>
        <taxon>Phaseoleae</taxon>
        <taxon>Clitoria</taxon>
    </lineage>
</organism>
<evidence type="ECO:0000256" key="2">
    <source>
        <dbReference type="ARBA" id="ARBA00022692"/>
    </source>
</evidence>
<dbReference type="PANTHER" id="PTHR34457">
    <property type="entry name" value="EMBRYO DEFECTIVE 2410"/>
    <property type="match status" value="1"/>
</dbReference>
<keyword evidence="4 6" id="KW-0472">Membrane</keyword>
<comment type="subcellular location">
    <subcellularLocation>
        <location evidence="1">Membrane</location>
        <topology evidence="1">Single-pass membrane protein</topology>
    </subcellularLocation>
</comment>
<evidence type="ECO:0000313" key="8">
    <source>
        <dbReference type="EMBL" id="KAK7293599.1"/>
    </source>
</evidence>
<accession>A0AAN9PDP1</accession>
<name>A0AAN9PDP1_CLITE</name>
<dbReference type="InterPro" id="IPR007452">
    <property type="entry name" value="TamB_C"/>
</dbReference>